<feature type="region of interest" description="Disordered" evidence="10">
    <location>
        <begin position="391"/>
        <end position="504"/>
    </location>
</feature>
<sequence>MGNFCSSIKADENKRGNGILELKPQNNGVSINSTNSATNNTQVAASETRQTPQENRGASEQLSKQRKGSGEAEVIVSCNGSKLERLAVEYLSNEVGGDREVFGDGKNKRNTCNSEGEDKASVSEHDEAEKTIRWQKGELIGAGAFGRVYLGLNLDTAELMAVKQVSISKEEDIQSEVADRLTKLEAEVNVLKQLHHPNIVRYLGTERCFHNMTLNIFLEFVPGGSIASLLQRFGTFTESVMRVYTKQILLGLDFLHKHQIMHRDIKGANILVDNSGVVKLADFGASKKIENLVTMDSGYKSIKGTPYWMAPEVIKATGHGRQADIWSVGCTVIEMATGKPPWSEFKEPMSAMYQIASSKEPPPIPEHLSPEARDFLLLCFNRVPKERPNASRLLQHPFLSQATPGGRTPPSRVAPARPPAIQPRPPARRRHEVYVQQAALPRGGGRQHCRHPGRGPLPCRPWDDGAGSEPPVRPRHRLPDAAGRAPARPGRRGLADGLPDDRDRIGHHRVGDDLGLVQPDGGADMGRAGNRIEHLHVQRLAQASADPVVREGEPRQQHRIRQCPGCGRSR</sequence>
<reference evidence="12" key="1">
    <citation type="submission" date="2014-05" db="EMBL/GenBank/DDBJ databases">
        <title>The transcriptome of the halophilic microalga Tetraselmis sp. GSL018 isolated from the Great Salt Lake, Utah.</title>
        <authorList>
            <person name="Jinkerson R.E."/>
            <person name="D'Adamo S."/>
            <person name="Posewitz M.C."/>
        </authorList>
    </citation>
    <scope>NUCLEOTIDE SEQUENCE</scope>
    <source>
        <strain evidence="12">GSL018</strain>
    </source>
</reference>
<feature type="compositionally biased region" description="Low complexity" evidence="10">
    <location>
        <begin position="32"/>
        <end position="46"/>
    </location>
</feature>
<keyword evidence="4 9" id="KW-0547">Nucleotide-binding</keyword>
<comment type="similarity">
    <text evidence="1">Belongs to the protein kinase superfamily. STE Ser/Thr protein kinase family. MAP kinase kinase kinase subfamily.</text>
</comment>
<feature type="binding site" evidence="9">
    <location>
        <position position="163"/>
    </location>
    <ligand>
        <name>ATP</name>
        <dbReference type="ChEBI" id="CHEBI:30616"/>
    </ligand>
</feature>
<dbReference type="InterPro" id="IPR050538">
    <property type="entry name" value="MAP_kinase_kinase_kinase"/>
</dbReference>
<dbReference type="SMART" id="SM00220">
    <property type="entry name" value="S_TKc"/>
    <property type="match status" value="1"/>
</dbReference>
<name>A0A061RJH3_9CHLO</name>
<organism evidence="12">
    <name type="scientific">Tetraselmis sp. GSL018</name>
    <dbReference type="NCBI Taxonomy" id="582737"/>
    <lineage>
        <taxon>Eukaryota</taxon>
        <taxon>Viridiplantae</taxon>
        <taxon>Chlorophyta</taxon>
        <taxon>core chlorophytes</taxon>
        <taxon>Chlorodendrophyceae</taxon>
        <taxon>Chlorodendrales</taxon>
        <taxon>Chlorodendraceae</taxon>
        <taxon>Tetraselmis</taxon>
    </lineage>
</organism>
<evidence type="ECO:0000256" key="5">
    <source>
        <dbReference type="ARBA" id="ARBA00022777"/>
    </source>
</evidence>
<dbReference type="PROSITE" id="PS50011">
    <property type="entry name" value="PROTEIN_KINASE_DOM"/>
    <property type="match status" value="1"/>
</dbReference>
<evidence type="ECO:0000256" key="3">
    <source>
        <dbReference type="ARBA" id="ARBA00022679"/>
    </source>
</evidence>
<feature type="compositionally biased region" description="Pro residues" evidence="10">
    <location>
        <begin position="416"/>
        <end position="425"/>
    </location>
</feature>
<evidence type="ECO:0000256" key="7">
    <source>
        <dbReference type="ARBA" id="ARBA00047559"/>
    </source>
</evidence>
<dbReference type="PANTHER" id="PTHR48016:SF56">
    <property type="entry name" value="MAPKK KINASE"/>
    <property type="match status" value="1"/>
</dbReference>
<keyword evidence="5 12" id="KW-0418">Kinase</keyword>
<feature type="domain" description="Protein kinase" evidence="11">
    <location>
        <begin position="134"/>
        <end position="399"/>
    </location>
</feature>
<dbReference type="AlphaFoldDB" id="A0A061RJH3"/>
<feature type="region of interest" description="Disordered" evidence="10">
    <location>
        <begin position="16"/>
        <end position="71"/>
    </location>
</feature>
<feature type="compositionally biased region" description="Polar residues" evidence="10">
    <location>
        <begin position="47"/>
        <end position="62"/>
    </location>
</feature>
<feature type="region of interest" description="Disordered" evidence="10">
    <location>
        <begin position="101"/>
        <end position="127"/>
    </location>
</feature>
<dbReference type="FunFam" id="3.30.200.20:FF:000387">
    <property type="entry name" value="Serine/threonine-protein kinase STE11"/>
    <property type="match status" value="1"/>
</dbReference>
<dbReference type="PANTHER" id="PTHR48016">
    <property type="entry name" value="MAP KINASE KINASE KINASE SSK2-RELATED-RELATED"/>
    <property type="match status" value="1"/>
</dbReference>
<evidence type="ECO:0000259" key="11">
    <source>
        <dbReference type="PROSITE" id="PS50011"/>
    </source>
</evidence>
<dbReference type="GO" id="GO:0004709">
    <property type="term" value="F:MAP kinase kinase kinase activity"/>
    <property type="evidence" value="ECO:0007669"/>
    <property type="project" value="UniProtKB-EC"/>
</dbReference>
<dbReference type="CDD" id="cd06606">
    <property type="entry name" value="STKc_MAPKKK"/>
    <property type="match status" value="1"/>
</dbReference>
<comment type="catalytic activity">
    <reaction evidence="7">
        <text>L-threonyl-[protein] + ATP = O-phospho-L-threonyl-[protein] + ADP + H(+)</text>
        <dbReference type="Rhea" id="RHEA:46608"/>
        <dbReference type="Rhea" id="RHEA-COMP:11060"/>
        <dbReference type="Rhea" id="RHEA-COMP:11605"/>
        <dbReference type="ChEBI" id="CHEBI:15378"/>
        <dbReference type="ChEBI" id="CHEBI:30013"/>
        <dbReference type="ChEBI" id="CHEBI:30616"/>
        <dbReference type="ChEBI" id="CHEBI:61977"/>
        <dbReference type="ChEBI" id="CHEBI:456216"/>
        <dbReference type="EC" id="2.7.11.25"/>
    </reaction>
</comment>
<evidence type="ECO:0000256" key="10">
    <source>
        <dbReference type="SAM" id="MobiDB-lite"/>
    </source>
</evidence>
<dbReference type="Gene3D" id="1.10.510.10">
    <property type="entry name" value="Transferase(Phosphotransferase) domain 1"/>
    <property type="match status" value="1"/>
</dbReference>
<feature type="compositionally biased region" description="Basic and acidic residues" evidence="10">
    <location>
        <begin position="116"/>
        <end position="127"/>
    </location>
</feature>
<dbReference type="EC" id="2.7.11.25" evidence="2"/>
<evidence type="ECO:0000256" key="1">
    <source>
        <dbReference type="ARBA" id="ARBA00006529"/>
    </source>
</evidence>
<evidence type="ECO:0000256" key="4">
    <source>
        <dbReference type="ARBA" id="ARBA00022741"/>
    </source>
</evidence>
<evidence type="ECO:0000256" key="9">
    <source>
        <dbReference type="PROSITE-ProRule" id="PRU10141"/>
    </source>
</evidence>
<evidence type="ECO:0000256" key="2">
    <source>
        <dbReference type="ARBA" id="ARBA00012406"/>
    </source>
</evidence>
<dbReference type="GO" id="GO:0005524">
    <property type="term" value="F:ATP binding"/>
    <property type="evidence" value="ECO:0007669"/>
    <property type="project" value="UniProtKB-UniRule"/>
</dbReference>
<dbReference type="PROSITE" id="PS00107">
    <property type="entry name" value="PROTEIN_KINASE_ATP"/>
    <property type="match status" value="1"/>
</dbReference>
<dbReference type="SUPFAM" id="SSF56112">
    <property type="entry name" value="Protein kinase-like (PK-like)"/>
    <property type="match status" value="1"/>
</dbReference>
<feature type="region of interest" description="Disordered" evidence="10">
    <location>
        <begin position="544"/>
        <end position="570"/>
    </location>
</feature>
<proteinExistence type="inferred from homology"/>
<gene>
    <name evidence="12" type="primary">STE11</name>
    <name evidence="12" type="ORF">TSPGSL018_3088</name>
</gene>
<protein>
    <recommendedName>
        <fullName evidence="2">mitogen-activated protein kinase kinase kinase</fullName>
        <ecNumber evidence="2">2.7.11.25</ecNumber>
    </recommendedName>
</protein>
<dbReference type="InterPro" id="IPR011009">
    <property type="entry name" value="Kinase-like_dom_sf"/>
</dbReference>
<keyword evidence="3" id="KW-0808">Transferase</keyword>
<dbReference type="InterPro" id="IPR017441">
    <property type="entry name" value="Protein_kinase_ATP_BS"/>
</dbReference>
<accession>A0A061RJH3</accession>
<dbReference type="InterPro" id="IPR000719">
    <property type="entry name" value="Prot_kinase_dom"/>
</dbReference>
<dbReference type="FunFam" id="1.10.510.10:FF:000071">
    <property type="entry name" value="Mitogen-activated protein kinase kinase kinase 3 isoform 2"/>
    <property type="match status" value="1"/>
</dbReference>
<dbReference type="Pfam" id="PF00069">
    <property type="entry name" value="Pkinase"/>
    <property type="match status" value="1"/>
</dbReference>
<keyword evidence="6 9" id="KW-0067">ATP-binding</keyword>
<evidence type="ECO:0000256" key="8">
    <source>
        <dbReference type="ARBA" id="ARBA00048329"/>
    </source>
</evidence>
<evidence type="ECO:0000256" key="6">
    <source>
        <dbReference type="ARBA" id="ARBA00022840"/>
    </source>
</evidence>
<dbReference type="InterPro" id="IPR008271">
    <property type="entry name" value="Ser/Thr_kinase_AS"/>
</dbReference>
<dbReference type="PROSITE" id="PS00108">
    <property type="entry name" value="PROTEIN_KINASE_ST"/>
    <property type="match status" value="1"/>
</dbReference>
<dbReference type="EMBL" id="GBEZ01015219">
    <property type="protein sequence ID" value="JAC70924.1"/>
    <property type="molecule type" value="Transcribed_RNA"/>
</dbReference>
<comment type="catalytic activity">
    <reaction evidence="8">
        <text>L-seryl-[protein] + ATP = O-phospho-L-seryl-[protein] + ADP + H(+)</text>
        <dbReference type="Rhea" id="RHEA:17989"/>
        <dbReference type="Rhea" id="RHEA-COMP:9863"/>
        <dbReference type="Rhea" id="RHEA-COMP:11604"/>
        <dbReference type="ChEBI" id="CHEBI:15378"/>
        <dbReference type="ChEBI" id="CHEBI:29999"/>
        <dbReference type="ChEBI" id="CHEBI:30616"/>
        <dbReference type="ChEBI" id="CHEBI:83421"/>
        <dbReference type="ChEBI" id="CHEBI:456216"/>
        <dbReference type="EC" id="2.7.11.25"/>
    </reaction>
</comment>
<evidence type="ECO:0000313" key="12">
    <source>
        <dbReference type="EMBL" id="JAC70924.1"/>
    </source>
</evidence>